<dbReference type="InterPro" id="IPR003767">
    <property type="entry name" value="Malate/L-lactate_DH-like"/>
</dbReference>
<dbReference type="STRING" id="1123029.SAMN02745172_00637"/>
<dbReference type="OrthoDB" id="9811519at2"/>
<dbReference type="RefSeq" id="WP_073625696.1">
    <property type="nucleotide sequence ID" value="NZ_FRXO01000001.1"/>
</dbReference>
<keyword evidence="2" id="KW-0560">Oxidoreductase</keyword>
<dbReference type="AlphaFoldDB" id="A0A1M7Z8K1"/>
<dbReference type="Proteomes" id="UP000186406">
    <property type="component" value="Unassembled WGS sequence"/>
</dbReference>
<dbReference type="EMBL" id="FRXO01000001">
    <property type="protein sequence ID" value="SHO61159.1"/>
    <property type="molecule type" value="Genomic_DNA"/>
</dbReference>
<dbReference type="Gene3D" id="3.30.1370.60">
    <property type="entry name" value="Hypothetical oxidoreductase yiak, domain 2"/>
    <property type="match status" value="1"/>
</dbReference>
<sequence length="350" mass="36102">MSPRFAYSDLVALSEAVLVKAGLPAEPAASVAAGLVEADLLGHTTHGLALLADYVEELDNGTMERKGWPDVVADHGAVATWDARRLPGVWTTRLAVEEATRRAAMYGLGAIAVRRSHHIACLAAFLEAPARAGMLVLIYSSDPSDAHVAPFGGLTPVMTPNPIAAGIPAEPDPILIDVSTSITTAAMCGRVGAAGGRLAGAWIKDSHGNTTDDPAAFKAGGSILPIGGLDHGHKGYGLSLMVEAMTQGLGGYGRADAPREWGAGVLVLALSPAAFGGLDGFTRQTGWLAEACRASRVPEGAPRVRLPGEAALGRKRQALAHGVVLHDGIAEHLSWLAARFALPALVPLAD</sequence>
<evidence type="ECO:0000256" key="2">
    <source>
        <dbReference type="ARBA" id="ARBA00023002"/>
    </source>
</evidence>
<comment type="similarity">
    <text evidence="1">Belongs to the LDH2/MDH2 oxidoreductase family.</text>
</comment>
<dbReference type="Gene3D" id="1.10.1530.10">
    <property type="match status" value="1"/>
</dbReference>
<organism evidence="3 4">
    <name type="scientific">Pseudoxanthobacter soli DSM 19599</name>
    <dbReference type="NCBI Taxonomy" id="1123029"/>
    <lineage>
        <taxon>Bacteria</taxon>
        <taxon>Pseudomonadati</taxon>
        <taxon>Pseudomonadota</taxon>
        <taxon>Alphaproteobacteria</taxon>
        <taxon>Hyphomicrobiales</taxon>
        <taxon>Segnochrobactraceae</taxon>
        <taxon>Pseudoxanthobacter</taxon>
    </lineage>
</organism>
<proteinExistence type="inferred from homology"/>
<gene>
    <name evidence="3" type="ORF">SAMN02745172_00637</name>
</gene>
<name>A0A1M7Z8K1_9HYPH</name>
<dbReference type="SUPFAM" id="SSF89733">
    <property type="entry name" value="L-sulfolactate dehydrogenase-like"/>
    <property type="match status" value="1"/>
</dbReference>
<evidence type="ECO:0000256" key="1">
    <source>
        <dbReference type="ARBA" id="ARBA00006056"/>
    </source>
</evidence>
<dbReference type="Pfam" id="PF02615">
    <property type="entry name" value="Ldh_2"/>
    <property type="match status" value="1"/>
</dbReference>
<evidence type="ECO:0000313" key="3">
    <source>
        <dbReference type="EMBL" id="SHO61159.1"/>
    </source>
</evidence>
<dbReference type="InterPro" id="IPR043143">
    <property type="entry name" value="Mal/L-sulf/L-lact_DH-like_NADP"/>
</dbReference>
<keyword evidence="4" id="KW-1185">Reference proteome</keyword>
<evidence type="ECO:0000313" key="4">
    <source>
        <dbReference type="Proteomes" id="UP000186406"/>
    </source>
</evidence>
<dbReference type="PANTHER" id="PTHR11091">
    <property type="entry name" value="OXIDOREDUCTASE-RELATED"/>
    <property type="match status" value="1"/>
</dbReference>
<accession>A0A1M7Z8K1</accession>
<dbReference type="InterPro" id="IPR036111">
    <property type="entry name" value="Mal/L-sulfo/L-lacto_DH-like_sf"/>
</dbReference>
<dbReference type="GO" id="GO:0016491">
    <property type="term" value="F:oxidoreductase activity"/>
    <property type="evidence" value="ECO:0007669"/>
    <property type="project" value="UniProtKB-KW"/>
</dbReference>
<protein>
    <submittedName>
        <fullName evidence="3">Malate/L-lactate dehydrogenase</fullName>
    </submittedName>
</protein>
<dbReference type="PANTHER" id="PTHR11091:SF0">
    <property type="entry name" value="MALATE DEHYDROGENASE"/>
    <property type="match status" value="1"/>
</dbReference>
<reference evidence="3 4" key="1">
    <citation type="submission" date="2016-12" db="EMBL/GenBank/DDBJ databases">
        <authorList>
            <person name="Song W.-J."/>
            <person name="Kurnit D.M."/>
        </authorList>
    </citation>
    <scope>NUCLEOTIDE SEQUENCE [LARGE SCALE GENOMIC DNA]</scope>
    <source>
        <strain evidence="3 4">DSM 19599</strain>
    </source>
</reference>
<dbReference type="InterPro" id="IPR043144">
    <property type="entry name" value="Mal/L-sulf/L-lact_DH-like_ah"/>
</dbReference>